<feature type="compositionally biased region" description="Pro residues" evidence="1">
    <location>
        <begin position="208"/>
        <end position="223"/>
    </location>
</feature>
<accession>A0A1G1VRX2</accession>
<organism evidence="3 4">
    <name type="scientific">Candidatus Chisholmbacteria bacterium RIFCSPHIGHO2_01_FULL_52_32</name>
    <dbReference type="NCBI Taxonomy" id="1797591"/>
    <lineage>
        <taxon>Bacteria</taxon>
        <taxon>Candidatus Chisholmiibacteriota</taxon>
    </lineage>
</organism>
<evidence type="ECO:0000256" key="2">
    <source>
        <dbReference type="SAM" id="Phobius"/>
    </source>
</evidence>
<dbReference type="Gene3D" id="2.60.40.1120">
    <property type="entry name" value="Carboxypeptidase-like, regulatory domain"/>
    <property type="match status" value="1"/>
</dbReference>
<evidence type="ECO:0000256" key="1">
    <source>
        <dbReference type="SAM" id="MobiDB-lite"/>
    </source>
</evidence>
<comment type="caution">
    <text evidence="3">The sequence shown here is derived from an EMBL/GenBank/DDBJ whole genome shotgun (WGS) entry which is preliminary data.</text>
</comment>
<reference evidence="3 4" key="1">
    <citation type="journal article" date="2016" name="Nat. Commun.">
        <title>Thousands of microbial genomes shed light on interconnected biogeochemical processes in an aquifer system.</title>
        <authorList>
            <person name="Anantharaman K."/>
            <person name="Brown C.T."/>
            <person name="Hug L.A."/>
            <person name="Sharon I."/>
            <person name="Castelle C.J."/>
            <person name="Probst A.J."/>
            <person name="Thomas B.C."/>
            <person name="Singh A."/>
            <person name="Wilkins M.J."/>
            <person name="Karaoz U."/>
            <person name="Brodie E.L."/>
            <person name="Williams K.H."/>
            <person name="Hubbard S.S."/>
            <person name="Banfield J.F."/>
        </authorList>
    </citation>
    <scope>NUCLEOTIDE SEQUENCE [LARGE SCALE GENOMIC DNA]</scope>
</reference>
<keyword evidence="2" id="KW-0472">Membrane</keyword>
<feature type="region of interest" description="Disordered" evidence="1">
    <location>
        <begin position="208"/>
        <end position="227"/>
    </location>
</feature>
<keyword evidence="2" id="KW-1133">Transmembrane helix</keyword>
<name>A0A1G1VRX2_9BACT</name>
<evidence type="ECO:0000313" key="4">
    <source>
        <dbReference type="Proteomes" id="UP000179233"/>
    </source>
</evidence>
<dbReference type="InterPro" id="IPR013784">
    <property type="entry name" value="Carb-bd-like_fold"/>
</dbReference>
<dbReference type="GO" id="GO:0030246">
    <property type="term" value="F:carbohydrate binding"/>
    <property type="evidence" value="ECO:0007669"/>
    <property type="project" value="InterPro"/>
</dbReference>
<keyword evidence="2" id="KW-0812">Transmembrane</keyword>
<dbReference type="AlphaFoldDB" id="A0A1G1VRX2"/>
<protein>
    <recommendedName>
        <fullName evidence="5">Cohesin domain-containing protein</fullName>
    </recommendedName>
</protein>
<evidence type="ECO:0000313" key="3">
    <source>
        <dbReference type="EMBL" id="OGY18120.1"/>
    </source>
</evidence>
<proteinExistence type="predicted"/>
<dbReference type="Proteomes" id="UP000179233">
    <property type="component" value="Unassembled WGS sequence"/>
</dbReference>
<sequence length="319" mass="34080">MPEWMNQLGSGFADKGTQSMPFRYKLPPSTFQKLILLAIVLLAMPLSISLVQRKTELRSKAQEQVVKMYFTPSQATIPPNTALKLMFDAQSNQLGFARVELAFDQTKIALTQEIAPTNLMSTVVTKTSLTDANTTGRILIVLGLSPANRATPPTGIFEFAEVAFGPKTQEQNQTTTVNLDTVGTQLVDMTSANLSFTGETATIVVNPVPPTPTPTVSPTPTVPPTAKGTLTGTVIHATTGNPLPGTNMSVMLPGAKGKPRVIATTSTDASGNYTFSLDPGSYDVEADAQGFTKIRKTTTIDSNITVDLDFSLTPKGRKN</sequence>
<dbReference type="SUPFAM" id="SSF49452">
    <property type="entry name" value="Starch-binding domain-like"/>
    <property type="match status" value="1"/>
</dbReference>
<feature type="transmembrane region" description="Helical" evidence="2">
    <location>
        <begin position="30"/>
        <end position="51"/>
    </location>
</feature>
<dbReference type="EMBL" id="MHCJ01000003">
    <property type="protein sequence ID" value="OGY18120.1"/>
    <property type="molecule type" value="Genomic_DNA"/>
</dbReference>
<gene>
    <name evidence="3" type="ORF">A2786_01205</name>
</gene>
<dbReference type="Pfam" id="PF13620">
    <property type="entry name" value="CarboxypepD_reg"/>
    <property type="match status" value="1"/>
</dbReference>
<evidence type="ECO:0008006" key="5">
    <source>
        <dbReference type="Google" id="ProtNLM"/>
    </source>
</evidence>